<dbReference type="SUPFAM" id="SSF53254">
    <property type="entry name" value="Phosphoglycerate mutase-like"/>
    <property type="match status" value="1"/>
</dbReference>
<dbReference type="AlphaFoldDB" id="A0A511R014"/>
<dbReference type="InterPro" id="IPR029033">
    <property type="entry name" value="His_PPase_superfam"/>
</dbReference>
<proteinExistence type="predicted"/>
<dbReference type="Proteomes" id="UP000321197">
    <property type="component" value="Unassembled WGS sequence"/>
</dbReference>
<dbReference type="Pfam" id="PF00300">
    <property type="entry name" value="His_Phos_1"/>
    <property type="match status" value="1"/>
</dbReference>
<accession>A0A511R014</accession>
<protein>
    <submittedName>
        <fullName evidence="1">Phosphohistidine phosphatase</fullName>
    </submittedName>
</protein>
<gene>
    <name evidence="1" type="primary">sixA</name>
    <name evidence="1" type="ORF">MHY01S_11290</name>
</gene>
<organism evidence="1 2">
    <name type="scientific">Meiothermus hypogaeus NBRC 106114</name>
    <dbReference type="NCBI Taxonomy" id="1227553"/>
    <lineage>
        <taxon>Bacteria</taxon>
        <taxon>Thermotogati</taxon>
        <taxon>Deinococcota</taxon>
        <taxon>Deinococci</taxon>
        <taxon>Thermales</taxon>
        <taxon>Thermaceae</taxon>
        <taxon>Meiothermus</taxon>
    </lineage>
</organism>
<dbReference type="CDD" id="cd07067">
    <property type="entry name" value="HP_PGM_like"/>
    <property type="match status" value="1"/>
</dbReference>
<evidence type="ECO:0000313" key="1">
    <source>
        <dbReference type="EMBL" id="GEM82963.1"/>
    </source>
</evidence>
<dbReference type="InterPro" id="IPR013078">
    <property type="entry name" value="His_Pase_superF_clade-1"/>
</dbReference>
<comment type="caution">
    <text evidence="1">The sequence shown here is derived from an EMBL/GenBank/DDBJ whole genome shotgun (WGS) entry which is preliminary data.</text>
</comment>
<name>A0A511R014_9DEIN</name>
<evidence type="ECO:0000313" key="2">
    <source>
        <dbReference type="Proteomes" id="UP000321197"/>
    </source>
</evidence>
<dbReference type="EMBL" id="BJXL01000027">
    <property type="protein sequence ID" value="GEM82963.1"/>
    <property type="molecule type" value="Genomic_DNA"/>
</dbReference>
<reference evidence="1 2" key="1">
    <citation type="submission" date="2019-07" db="EMBL/GenBank/DDBJ databases">
        <title>Whole genome shotgun sequence of Meiothermus hypogaeus NBRC 106114.</title>
        <authorList>
            <person name="Hosoyama A."/>
            <person name="Uohara A."/>
            <person name="Ohji S."/>
            <person name="Ichikawa N."/>
        </authorList>
    </citation>
    <scope>NUCLEOTIDE SEQUENCE [LARGE SCALE GENOMIC DNA]</scope>
    <source>
        <strain evidence="1 2">NBRC 106114</strain>
    </source>
</reference>
<dbReference type="Gene3D" id="3.40.50.1240">
    <property type="entry name" value="Phosphoglycerate mutase-like"/>
    <property type="match status" value="1"/>
</dbReference>
<sequence length="164" mass="17922">MEAEGLSVQLYLIRHAIALDAAPGQPDEARPLSQDGIQKFIGVVRGLKRLGVRLDRLYHSPRLRAVQTAELLVPLLEGETEVTPYLAAEPGPELLKTLQGNSVALVGHEPWISDLCAWLLHGRRGGAAFPFKKGGVAHLEGTPKPGQMKLLGFWSPRILRRLGD</sequence>